<keyword evidence="4" id="KW-0539">Nucleus</keyword>
<feature type="region of interest" description="Disordered" evidence="5">
    <location>
        <begin position="278"/>
        <end position="340"/>
    </location>
</feature>
<dbReference type="SMART" id="SM01371">
    <property type="entry name" value="TFIIA"/>
    <property type="match status" value="1"/>
</dbReference>
<name>A0ABP1G4J1_9CHLO</name>
<dbReference type="CDD" id="cd07976">
    <property type="entry name" value="TFIIA_alpha_beta_like"/>
    <property type="match status" value="1"/>
</dbReference>
<feature type="compositionally biased region" description="Polar residues" evidence="5">
    <location>
        <begin position="233"/>
        <end position="242"/>
    </location>
</feature>
<dbReference type="SUPFAM" id="SSF47396">
    <property type="entry name" value="Transcription factor IIA (TFIIA), alpha-helical domain"/>
    <property type="match status" value="1"/>
</dbReference>
<evidence type="ECO:0000256" key="5">
    <source>
        <dbReference type="SAM" id="MobiDB-lite"/>
    </source>
</evidence>
<dbReference type="InterPro" id="IPR009088">
    <property type="entry name" value="TFIIA_b-brl"/>
</dbReference>
<reference evidence="6 7" key="1">
    <citation type="submission" date="2024-06" db="EMBL/GenBank/DDBJ databases">
        <authorList>
            <person name="Kraege A."/>
            <person name="Thomma B."/>
        </authorList>
    </citation>
    <scope>NUCLEOTIDE SEQUENCE [LARGE SCALE GENOMIC DNA]</scope>
</reference>
<evidence type="ECO:0000256" key="4">
    <source>
        <dbReference type="ARBA" id="ARBA00023242"/>
    </source>
</evidence>
<feature type="compositionally biased region" description="Low complexity" evidence="5">
    <location>
        <begin position="204"/>
        <end position="232"/>
    </location>
</feature>
<evidence type="ECO:0000313" key="7">
    <source>
        <dbReference type="Proteomes" id="UP001497392"/>
    </source>
</evidence>
<dbReference type="InterPro" id="IPR004855">
    <property type="entry name" value="TFIIA_asu/bsu"/>
</dbReference>
<dbReference type="EMBL" id="CAXHTA020000017">
    <property type="protein sequence ID" value="CAL5227131.1"/>
    <property type="molecule type" value="Genomic_DNA"/>
</dbReference>
<evidence type="ECO:0000313" key="6">
    <source>
        <dbReference type="EMBL" id="CAL5227131.1"/>
    </source>
</evidence>
<feature type="region of interest" description="Disordered" evidence="5">
    <location>
        <begin position="166"/>
        <end position="185"/>
    </location>
</feature>
<protein>
    <submittedName>
        <fullName evidence="6">G10042 protein</fullName>
    </submittedName>
</protein>
<dbReference type="Gene3D" id="2.30.18.10">
    <property type="entry name" value="Transcription factor IIA (TFIIA), beta-barrel domain"/>
    <property type="match status" value="1"/>
</dbReference>
<dbReference type="Pfam" id="PF03153">
    <property type="entry name" value="TFIIA"/>
    <property type="match status" value="1"/>
</dbReference>
<feature type="region of interest" description="Disordered" evidence="5">
    <location>
        <begin position="204"/>
        <end position="242"/>
    </location>
</feature>
<feature type="compositionally biased region" description="Low complexity" evidence="5">
    <location>
        <begin position="171"/>
        <end position="185"/>
    </location>
</feature>
<organism evidence="6 7">
    <name type="scientific">Coccomyxa viridis</name>
    <dbReference type="NCBI Taxonomy" id="1274662"/>
    <lineage>
        <taxon>Eukaryota</taxon>
        <taxon>Viridiplantae</taxon>
        <taxon>Chlorophyta</taxon>
        <taxon>core chlorophytes</taxon>
        <taxon>Trebouxiophyceae</taxon>
        <taxon>Trebouxiophyceae incertae sedis</taxon>
        <taxon>Coccomyxaceae</taxon>
        <taxon>Coccomyxa</taxon>
    </lineage>
</organism>
<dbReference type="Gene3D" id="1.10.287.100">
    <property type="match status" value="1"/>
</dbReference>
<comment type="similarity">
    <text evidence="2">Belongs to the TFIIA subunit 1 family.</text>
</comment>
<dbReference type="PANTHER" id="PTHR12694:SF8">
    <property type="entry name" value="TRANSCRIPTION INITIATION FACTOR IIA SUBUNIT 1"/>
    <property type="match status" value="1"/>
</dbReference>
<dbReference type="PANTHER" id="PTHR12694">
    <property type="entry name" value="TRANSCRIPTION INITIATION FACTOR IIA SUBUNIT 1"/>
    <property type="match status" value="1"/>
</dbReference>
<gene>
    <name evidence="6" type="primary">g10042</name>
    <name evidence="6" type="ORF">VP750_LOCUS9037</name>
</gene>
<proteinExistence type="inferred from homology"/>
<evidence type="ECO:0000256" key="3">
    <source>
        <dbReference type="ARBA" id="ARBA00023163"/>
    </source>
</evidence>
<sequence>MEDSSVSAIYRSVIDTVIERVKPDFVQEGVDESVLDELRLKWEKKLKESGALEPEPAPAPPRYQQKLQQPARQMPPLPAFLSNLTAQQPAVPNPYATAGSPAQYLQPRQPQGAITTPQLPVMTGVPLGAPPVSVALPSDRLHPHLLSNTGLNPQQQYQRAYFAPPVNTYTAPPQQQPQHAGASSSSALPNLALYQQQPQVAQQGYLQQPAAQGTAQQQQPQQLRQQQPHSQQHLNGAQQAGQQPNLQSLLSIQGGYGATAPESRKRKAEDEHSALFSLLPDSTPSVPASSAPSIPQQDGPGDDENDKDEATGDEKAEKEDDRGETFSDVSSEPEEEDDQQIANIVVGQFEKVARSRQKWKVHLKDGVMRINGKDHLFHTAVGDMLF</sequence>
<dbReference type="Proteomes" id="UP001497392">
    <property type="component" value="Unassembled WGS sequence"/>
</dbReference>
<keyword evidence="3" id="KW-0804">Transcription</keyword>
<evidence type="ECO:0000256" key="2">
    <source>
        <dbReference type="ARBA" id="ARBA00010059"/>
    </source>
</evidence>
<feature type="region of interest" description="Disordered" evidence="5">
    <location>
        <begin position="48"/>
        <end position="116"/>
    </location>
</feature>
<comment type="caution">
    <text evidence="6">The sequence shown here is derived from an EMBL/GenBank/DDBJ whole genome shotgun (WGS) entry which is preliminary data.</text>
</comment>
<accession>A0ABP1G4J1</accession>
<feature type="compositionally biased region" description="Basic and acidic residues" evidence="5">
    <location>
        <begin position="308"/>
        <end position="325"/>
    </location>
</feature>
<keyword evidence="7" id="KW-1185">Reference proteome</keyword>
<feature type="compositionally biased region" description="Polar residues" evidence="5">
    <location>
        <begin position="106"/>
        <end position="116"/>
    </location>
</feature>
<comment type="subcellular location">
    <subcellularLocation>
        <location evidence="1">Nucleus</location>
    </subcellularLocation>
</comment>
<feature type="compositionally biased region" description="Low complexity" evidence="5">
    <location>
        <begin position="280"/>
        <end position="295"/>
    </location>
</feature>
<dbReference type="SUPFAM" id="SSF50784">
    <property type="entry name" value="Transcription factor IIA (TFIIA), beta-barrel domain"/>
    <property type="match status" value="1"/>
</dbReference>
<evidence type="ECO:0000256" key="1">
    <source>
        <dbReference type="ARBA" id="ARBA00004123"/>
    </source>
</evidence>